<keyword evidence="12 17" id="KW-0440">LIM domain</keyword>
<keyword evidence="8 17" id="KW-0479">Metal-binding</keyword>
<feature type="compositionally biased region" description="Polar residues" evidence="18">
    <location>
        <begin position="932"/>
        <end position="943"/>
    </location>
</feature>
<feature type="compositionally biased region" description="Basic and acidic residues" evidence="18">
    <location>
        <begin position="210"/>
        <end position="226"/>
    </location>
</feature>
<dbReference type="InterPro" id="IPR037160">
    <property type="entry name" value="DNA_Pol_thumb_sf"/>
</dbReference>
<dbReference type="InterPro" id="IPR018944">
    <property type="entry name" value="DNA_pol_lambd_fingers_domain"/>
</dbReference>
<keyword evidence="22" id="KW-1185">Reference proteome</keyword>
<feature type="compositionally biased region" description="Basic and acidic residues" evidence="18">
    <location>
        <begin position="253"/>
        <end position="262"/>
    </location>
</feature>
<evidence type="ECO:0000256" key="10">
    <source>
        <dbReference type="ARBA" id="ARBA00022833"/>
    </source>
</evidence>
<dbReference type="Gene3D" id="2.10.110.10">
    <property type="entry name" value="Cysteine Rich Protein"/>
    <property type="match status" value="2"/>
</dbReference>
<evidence type="ECO:0000256" key="11">
    <source>
        <dbReference type="ARBA" id="ARBA00022932"/>
    </source>
</evidence>
<dbReference type="SMART" id="SM00483">
    <property type="entry name" value="POLXc"/>
    <property type="match status" value="1"/>
</dbReference>
<feature type="compositionally biased region" description="Basic and acidic residues" evidence="18">
    <location>
        <begin position="682"/>
        <end position="697"/>
    </location>
</feature>
<feature type="domain" description="LIM zinc-binding" evidence="19">
    <location>
        <begin position="110"/>
        <end position="170"/>
    </location>
</feature>
<evidence type="ECO:0000256" key="2">
    <source>
        <dbReference type="ARBA" id="ARBA00004123"/>
    </source>
</evidence>
<feature type="region of interest" description="Disordered" evidence="18">
    <location>
        <begin position="190"/>
        <end position="1309"/>
    </location>
</feature>
<keyword evidence="14" id="KW-0456">Lyase</keyword>
<dbReference type="InterPro" id="IPR043519">
    <property type="entry name" value="NT_sf"/>
</dbReference>
<evidence type="ECO:0000256" key="3">
    <source>
        <dbReference type="ARBA" id="ARBA00008323"/>
    </source>
</evidence>
<dbReference type="GO" id="GO:0046872">
    <property type="term" value="F:metal ion binding"/>
    <property type="evidence" value="ECO:0007669"/>
    <property type="project" value="UniProtKB-KW"/>
</dbReference>
<dbReference type="CDD" id="cd09440">
    <property type="entry name" value="LIM1_SF3"/>
    <property type="match status" value="1"/>
</dbReference>
<feature type="compositionally biased region" description="Polar residues" evidence="18">
    <location>
        <begin position="283"/>
        <end position="296"/>
    </location>
</feature>
<evidence type="ECO:0000256" key="1">
    <source>
        <dbReference type="ARBA" id="ARBA00001936"/>
    </source>
</evidence>
<dbReference type="Gene3D" id="3.30.460.10">
    <property type="entry name" value="Beta Polymerase, domain 2"/>
    <property type="match status" value="1"/>
</dbReference>
<feature type="compositionally biased region" description="Polar residues" evidence="18">
    <location>
        <begin position="790"/>
        <end position="803"/>
    </location>
</feature>
<evidence type="ECO:0000256" key="13">
    <source>
        <dbReference type="ARBA" id="ARBA00023204"/>
    </source>
</evidence>
<feature type="compositionally biased region" description="Polar residues" evidence="18">
    <location>
        <begin position="233"/>
        <end position="252"/>
    </location>
</feature>
<dbReference type="Proteomes" id="UP000006591">
    <property type="component" value="Chromosome 6"/>
</dbReference>
<dbReference type="InterPro" id="IPR036420">
    <property type="entry name" value="BRCT_dom_sf"/>
</dbReference>
<feature type="compositionally biased region" description="Basic and acidic residues" evidence="18">
    <location>
        <begin position="1242"/>
        <end position="1261"/>
    </location>
</feature>
<evidence type="ECO:0000259" key="19">
    <source>
        <dbReference type="PROSITE" id="PS50023"/>
    </source>
</evidence>
<dbReference type="GO" id="GO:0006303">
    <property type="term" value="P:double-strand break repair via nonhomologous end joining"/>
    <property type="evidence" value="ECO:0007669"/>
    <property type="project" value="TreeGrafter"/>
</dbReference>
<proteinExistence type="inferred from homology"/>
<dbReference type="InterPro" id="IPR019843">
    <property type="entry name" value="DNA_pol-X_BS"/>
</dbReference>
<evidence type="ECO:0000256" key="8">
    <source>
        <dbReference type="ARBA" id="ARBA00022723"/>
    </source>
</evidence>
<feature type="compositionally biased region" description="Polar residues" evidence="18">
    <location>
        <begin position="474"/>
        <end position="483"/>
    </location>
</feature>
<evidence type="ECO:0000313" key="22">
    <source>
        <dbReference type="Proteomes" id="UP000006591"/>
    </source>
</evidence>
<keyword evidence="11" id="KW-0239">DNA-directed DNA polymerase</keyword>
<evidence type="ECO:0000256" key="14">
    <source>
        <dbReference type="ARBA" id="ARBA00023239"/>
    </source>
</evidence>
<dbReference type="SUPFAM" id="SSF81301">
    <property type="entry name" value="Nucleotidyltransferase"/>
    <property type="match status" value="1"/>
</dbReference>
<dbReference type="InterPro" id="IPR002008">
    <property type="entry name" value="DNA_pol_X_beta-like"/>
</dbReference>
<dbReference type="EnsemblPlants" id="ONIVA06G10150.1">
    <property type="protein sequence ID" value="ONIVA06G10150.1"/>
    <property type="gene ID" value="ONIVA06G10150"/>
</dbReference>
<dbReference type="FunFam" id="3.30.460.10:FF:000029">
    <property type="entry name" value="DNA polymerase"/>
    <property type="match status" value="1"/>
</dbReference>
<feature type="compositionally biased region" description="Polar residues" evidence="18">
    <location>
        <begin position="405"/>
        <end position="430"/>
    </location>
</feature>
<evidence type="ECO:0000256" key="9">
    <source>
        <dbReference type="ARBA" id="ARBA00022763"/>
    </source>
</evidence>
<feature type="compositionally biased region" description="Polar residues" evidence="18">
    <location>
        <begin position="1076"/>
        <end position="1087"/>
    </location>
</feature>
<keyword evidence="13" id="KW-0234">DNA repair</keyword>
<feature type="compositionally biased region" description="Polar residues" evidence="18">
    <location>
        <begin position="616"/>
        <end position="645"/>
    </location>
</feature>
<keyword evidence="7" id="KW-0548">Nucleotidyltransferase</keyword>
<feature type="domain" description="BRCT" evidence="20">
    <location>
        <begin position="1369"/>
        <end position="1442"/>
    </location>
</feature>
<feature type="compositionally biased region" description="Polar residues" evidence="18">
    <location>
        <begin position="1119"/>
        <end position="1131"/>
    </location>
</feature>
<dbReference type="Gene3D" id="3.40.50.10190">
    <property type="entry name" value="BRCT domain"/>
    <property type="match status" value="1"/>
</dbReference>
<feature type="compositionally biased region" description="Basic and acidic residues" evidence="18">
    <location>
        <begin position="1151"/>
        <end position="1167"/>
    </location>
</feature>
<feature type="compositionally biased region" description="Basic and acidic residues" evidence="18">
    <location>
        <begin position="1093"/>
        <end position="1107"/>
    </location>
</feature>
<dbReference type="GO" id="GO:0003677">
    <property type="term" value="F:DNA binding"/>
    <property type="evidence" value="ECO:0007669"/>
    <property type="project" value="InterPro"/>
</dbReference>
<feature type="compositionally biased region" description="Polar residues" evidence="18">
    <location>
        <begin position="443"/>
        <end position="467"/>
    </location>
</feature>
<feature type="compositionally biased region" description="Polar residues" evidence="18">
    <location>
        <begin position="314"/>
        <end position="326"/>
    </location>
</feature>
<feature type="region of interest" description="Disordered" evidence="18">
    <location>
        <begin position="1452"/>
        <end position="1523"/>
    </location>
</feature>
<dbReference type="InterPro" id="IPR027421">
    <property type="entry name" value="DNA_pol_lamdba_lyase_dom_sf"/>
</dbReference>
<reference evidence="21" key="1">
    <citation type="submission" date="2015-04" db="UniProtKB">
        <authorList>
            <consortium name="EnsemblPlants"/>
        </authorList>
    </citation>
    <scope>IDENTIFICATION</scope>
    <source>
        <strain evidence="21">SL10</strain>
    </source>
</reference>
<dbReference type="InterPro" id="IPR010996">
    <property type="entry name" value="HHH_MUS81"/>
</dbReference>
<feature type="compositionally biased region" description="Basic and acidic residues" evidence="18">
    <location>
        <begin position="944"/>
        <end position="955"/>
    </location>
</feature>
<comment type="catalytic activity">
    <reaction evidence="16">
        <text>DNA(n) + a 2'-deoxyribonucleoside 5'-triphosphate = DNA(n+1) + diphosphate</text>
        <dbReference type="Rhea" id="RHEA:22508"/>
        <dbReference type="Rhea" id="RHEA-COMP:17339"/>
        <dbReference type="Rhea" id="RHEA-COMP:17340"/>
        <dbReference type="ChEBI" id="CHEBI:33019"/>
        <dbReference type="ChEBI" id="CHEBI:61560"/>
        <dbReference type="ChEBI" id="CHEBI:173112"/>
        <dbReference type="EC" id="2.7.7.7"/>
    </reaction>
</comment>
<evidence type="ECO:0000256" key="7">
    <source>
        <dbReference type="ARBA" id="ARBA00022695"/>
    </source>
</evidence>
<keyword evidence="15" id="KW-0539">Nucleus</keyword>
<dbReference type="PRINTS" id="PR00869">
    <property type="entry name" value="DNAPOLX"/>
</dbReference>
<dbReference type="SUPFAM" id="SSF57716">
    <property type="entry name" value="Glucocorticoid receptor-like (DNA-binding domain)"/>
    <property type="match status" value="4"/>
</dbReference>
<dbReference type="Gene3D" id="1.10.150.20">
    <property type="entry name" value="5' to 3' exonuclease, C-terminal subdomain"/>
    <property type="match status" value="1"/>
</dbReference>
<feature type="compositionally biased region" description="Low complexity" evidence="18">
    <location>
        <begin position="366"/>
        <end position="380"/>
    </location>
</feature>
<evidence type="ECO:0000256" key="16">
    <source>
        <dbReference type="ARBA" id="ARBA00049244"/>
    </source>
</evidence>
<feature type="compositionally biased region" description="Basic and acidic residues" evidence="18">
    <location>
        <begin position="1174"/>
        <end position="1202"/>
    </location>
</feature>
<name>A0A0E0HN86_ORYNI</name>
<feature type="domain" description="LIM zinc-binding" evidence="19">
    <location>
        <begin position="11"/>
        <end position="71"/>
    </location>
</feature>
<dbReference type="Pfam" id="PF10391">
    <property type="entry name" value="DNA_pol_lambd_f"/>
    <property type="match status" value="1"/>
</dbReference>
<dbReference type="GO" id="GO:0003887">
    <property type="term" value="F:DNA-directed DNA polymerase activity"/>
    <property type="evidence" value="ECO:0007669"/>
    <property type="project" value="UniProtKB-KW"/>
</dbReference>
<dbReference type="PROSITE" id="PS50172">
    <property type="entry name" value="BRCT"/>
    <property type="match status" value="1"/>
</dbReference>
<feature type="compositionally biased region" description="Basic and acidic residues" evidence="18">
    <location>
        <begin position="902"/>
        <end position="931"/>
    </location>
</feature>
<accession>A0A0E0HN86</accession>
<feature type="compositionally biased region" description="Basic and acidic residues" evidence="18">
    <location>
        <begin position="1475"/>
        <end position="1501"/>
    </location>
</feature>
<dbReference type="SUPFAM" id="SSF81585">
    <property type="entry name" value="PsbU/PolX domain-like"/>
    <property type="match status" value="1"/>
</dbReference>
<dbReference type="Gene3D" id="3.30.210.10">
    <property type="entry name" value="DNA polymerase, thumb domain"/>
    <property type="match status" value="1"/>
</dbReference>
<dbReference type="SUPFAM" id="SSF52113">
    <property type="entry name" value="BRCT domain"/>
    <property type="match status" value="1"/>
</dbReference>
<dbReference type="OMA" id="AVRKPWQ"/>
<feature type="compositionally biased region" description="Basic and acidic residues" evidence="18">
    <location>
        <begin position="1025"/>
        <end position="1042"/>
    </location>
</feature>
<sequence>MAAAAWGGTTQKCDSCGRTVYPVEELAADGRVYHRPCFRCTHCKATLQFSNYSSVEGVLYCKPHYDQILKSTGSLEKSFEGTSKSAKAEKSNGNKGQPNRFSSMFVGTQDKCVVCNKTVYPLEKVNLNGSSYHKSCFRCTHGGCTLSPSNNVTHEGKLYCKTHHSQLFMVKGNFSNFEDSTPNAKVDIEKQPEHEDATKNPGGPGQGDGLTEKPLESELTPEKPSQDDIVAEKQSQSSVDVPKQSESSTTVQRSEEGERVTKGESNSHVVSKKPLESSVEKPFQSSAVNLQPSGSSAAVRKPWQRNLPTDKPLLSNTTTEKSTPSSAAIEESLPSNGVDAKQPESSTASTVVKRPWQRRVATENLPQSISPSDKPSSTSADDVKPSENSKLIRKPWQRAVAAEAQIQNSGPTEKSSLTNDTKPSESTTSIKRPWEHKVVNEKPLQNNIDTEKPLQNNTDTEKSSSSAIDVKLAETSTTPTVPQEHSGITEKPSQTSADDVKPSESTAAVVKKQWQRNIGFQKQPQSSVTDAKTPESRGMGKRLWQRNVPTEKQSQSGASVVTPSQVSVASTNPLQSSVVVKKPWQRSVSREKEPEKDISSNKPLQNRVLAEEAEKTNVTADNKSQIIQDKKNNGATTENSSQISESAKKLPLTANKSQADTSTEKLSESDILAVASSQITEPSKKPSENTAENEKPSQTDIATDELPLTQSVEAMSEPSPSDAAHQEISEREILTDKLPESTMAVEKLSQTATLTEKPSKEDAAEKLPQTNEPSEQPHESEETAEKPLQNEANAESTTKQSDLSLEKPPQVDANVGNPTEPESDATSGVNSSDAQIRPTAEQLVGPQGIVSAEKTSDQILEANTDPAADQSSESQDVAPAKVATEQPLENQKAAASEQPLEPQHEAYEENPQEHNSDATAKESSEPERDTASDQLAEQPSESRTAGEKATLRESDVVTEDPAEPQIDAAAERSAEVLSESQTGVETPVLHQSDRTNEVPSEPQTDEASDKSTEQPLEPENDASVEDEKPPEIESDDVHDKPSESTPDTETLPHNTPKSSISISEAADGNVSEEAPPQSSASIETPSESAIAVEEPKHDDEASIKPSEDSSALEEPPQDDSASVEPSENTITLEKASEEDEGSVKPSEGNDALEKTLEEDEASAKLPEDSTTFEKPSEKDDAGTKQSEDPVTLEKEPEEDKGSVEPTQDNAGLEKQLEEDEASAKPSEDSVVLDKPSVEDDDSAKPSEDSMDLEKPEAHKPSEEEDGATKSSPEDAAVEEAPLQVSEEGRRREFSMAPKRKPPARAAAAAAAKLDPDGMFRGVSAFVVPHAVQSRRLEVAAPPSNPSQPPPTLSPVLRVSWLSSSVQVWKQRLAQMGGRVQEKLAAKGGGGAVTHVLAADAKALLRELDAAWLHRFRGSVVSFEWLEECLKSGERLPEHKFAINYEEEFKPKKEGGAAGSGVLQSAKRSKISSDGPENRKETAGGNRESRDAIAHPNEDSDVVKGPSTCTSSQSASGDSKETIASQNAFKAEEASSGESSTYAPPDLNRNITEIFGKLINIYRALGDDRRSFSYYKAIPVIEKLPFKIESADQVKDLPAIGKSLKDHINEIVNTGKLSKLEHFENDEKVRTVSLFGEVWGVGPATALKLYDKGHRTLDDLQKDDSLTSAQRIGLKFFDDIKQRIPRHEVSEMEKLLQEVGTDILPGVIIVCGGSYRRGKSSCGDMDIIITHPDGESHVGFLPKFVQRLKDINFLREDLIFSIHSIEGTDCGVDTYFGLCTYPGRELRHRIDLKKVYPRNRHAFGLLAWTGNDVLNRRLRILADSKGYILDDTGLYLATPGSGGKRGGRSDAIINCDTEKDVFDTLGFPWLEPHERNL</sequence>
<feature type="region of interest" description="Disordered" evidence="18">
    <location>
        <begin position="80"/>
        <end position="100"/>
    </location>
</feature>
<protein>
    <recommendedName>
        <fullName evidence="5">DNA polymerase lambda</fullName>
        <ecNumber evidence="4">2.7.7.7</ecNumber>
    </recommendedName>
</protein>
<comment type="cofactor">
    <cofactor evidence="1">
        <name>Mn(2+)</name>
        <dbReference type="ChEBI" id="CHEBI:29035"/>
    </cofactor>
</comment>
<dbReference type="eggNOG" id="KOG2534">
    <property type="taxonomic scope" value="Eukaryota"/>
</dbReference>
<dbReference type="InterPro" id="IPR022312">
    <property type="entry name" value="DNA_pol_X"/>
</dbReference>
<evidence type="ECO:0000256" key="17">
    <source>
        <dbReference type="PROSITE-ProRule" id="PRU00125"/>
    </source>
</evidence>
<evidence type="ECO:0000256" key="5">
    <source>
        <dbReference type="ARBA" id="ARBA00016513"/>
    </source>
</evidence>
<dbReference type="Gramene" id="ONIVA06G10150.1">
    <property type="protein sequence ID" value="ONIVA06G10150.1"/>
    <property type="gene ID" value="ONIVA06G10150"/>
</dbReference>
<dbReference type="GO" id="GO:0005634">
    <property type="term" value="C:nucleus"/>
    <property type="evidence" value="ECO:0007669"/>
    <property type="project" value="UniProtKB-SubCell"/>
</dbReference>
<dbReference type="Gene3D" id="1.10.150.110">
    <property type="entry name" value="DNA polymerase beta, N-terminal domain-like"/>
    <property type="match status" value="1"/>
</dbReference>
<dbReference type="Pfam" id="PF14716">
    <property type="entry name" value="HHH_8"/>
    <property type="match status" value="1"/>
</dbReference>
<evidence type="ECO:0000256" key="12">
    <source>
        <dbReference type="ARBA" id="ARBA00023038"/>
    </source>
</evidence>
<feature type="compositionally biased region" description="Polar residues" evidence="18">
    <location>
        <begin position="515"/>
        <end position="530"/>
    </location>
</feature>
<comment type="similarity">
    <text evidence="3">Belongs to the DNA polymerase type-X family.</text>
</comment>
<dbReference type="PRINTS" id="PR00870">
    <property type="entry name" value="DNAPOLXBETA"/>
</dbReference>
<dbReference type="HOGENOM" id="CLU_003087_0_0_1"/>
<feature type="compositionally biased region" description="Polar residues" evidence="18">
    <location>
        <begin position="824"/>
        <end position="834"/>
    </location>
</feature>
<dbReference type="PANTHER" id="PTHR11276">
    <property type="entry name" value="DNA POLYMERASE TYPE-X FAMILY MEMBER"/>
    <property type="match status" value="1"/>
</dbReference>
<dbReference type="FunFam" id="3.30.210.10:FF:000006">
    <property type="entry name" value="DNA polymerase"/>
    <property type="match status" value="1"/>
</dbReference>
<dbReference type="EC" id="2.7.7.7" evidence="4"/>
<dbReference type="SUPFAM" id="SSF47802">
    <property type="entry name" value="DNA polymerase beta, N-terminal domain-like"/>
    <property type="match status" value="1"/>
</dbReference>
<feature type="compositionally biased region" description="Polar residues" evidence="18">
    <location>
        <begin position="1506"/>
        <end position="1523"/>
    </location>
</feature>
<keyword evidence="9" id="KW-0227">DNA damage</keyword>
<dbReference type="PROSITE" id="PS00522">
    <property type="entry name" value="DNA_POLYMERASE_X"/>
    <property type="match status" value="1"/>
</dbReference>
<dbReference type="eggNOG" id="KOG1700">
    <property type="taxonomic scope" value="Eukaryota"/>
</dbReference>
<reference evidence="21" key="2">
    <citation type="submission" date="2018-04" db="EMBL/GenBank/DDBJ databases">
        <title>OnivRS2 (Oryza nivara Reference Sequence Version 2).</title>
        <authorList>
            <person name="Zhang J."/>
            <person name="Kudrna D."/>
            <person name="Lee S."/>
            <person name="Talag J."/>
            <person name="Rajasekar S."/>
            <person name="Welchert J."/>
            <person name="Hsing Y.-I."/>
            <person name="Wing R.A."/>
        </authorList>
    </citation>
    <scope>NUCLEOTIDE SEQUENCE [LARGE SCALE GENOMIC DNA]</scope>
    <source>
        <strain evidence="21">SL10</strain>
    </source>
</reference>
<dbReference type="GO" id="GO:0016829">
    <property type="term" value="F:lyase activity"/>
    <property type="evidence" value="ECO:0007669"/>
    <property type="project" value="UniProtKB-KW"/>
</dbReference>
<dbReference type="Pfam" id="PF14791">
    <property type="entry name" value="DNA_pol_B_thumb"/>
    <property type="match status" value="1"/>
</dbReference>
<evidence type="ECO:0000256" key="15">
    <source>
        <dbReference type="ARBA" id="ARBA00023242"/>
    </source>
</evidence>
<dbReference type="CDD" id="cd09441">
    <property type="entry name" value="LIM2_SF3"/>
    <property type="match status" value="1"/>
</dbReference>
<dbReference type="FunFam" id="1.10.150.110:FF:000006">
    <property type="entry name" value="DNA polymerase"/>
    <property type="match status" value="1"/>
</dbReference>
<dbReference type="InterPro" id="IPR029398">
    <property type="entry name" value="PolB_thumb"/>
</dbReference>
<keyword evidence="6" id="KW-0808">Transferase</keyword>
<feature type="compositionally biased region" description="Basic and acidic residues" evidence="18">
    <location>
        <begin position="588"/>
        <end position="599"/>
    </location>
</feature>
<keyword evidence="10 17" id="KW-0862">Zinc</keyword>
<dbReference type="CDD" id="cd00141">
    <property type="entry name" value="NT_POLXc"/>
    <property type="match status" value="1"/>
</dbReference>
<dbReference type="PROSITE" id="PS50023">
    <property type="entry name" value="LIM_DOMAIN_2"/>
    <property type="match status" value="2"/>
</dbReference>
<feature type="compositionally biased region" description="Polar residues" evidence="18">
    <location>
        <begin position="547"/>
        <end position="578"/>
    </location>
</feature>
<dbReference type="InterPro" id="IPR002054">
    <property type="entry name" value="DNA-dir_DNA_pol_X"/>
</dbReference>
<dbReference type="STRING" id="4536.A0A0E0HN86"/>
<dbReference type="FunFam" id="1.10.150.20:FF:000010">
    <property type="entry name" value="DNA polymerase lambda"/>
    <property type="match status" value="1"/>
</dbReference>
<dbReference type="InterPro" id="IPR001357">
    <property type="entry name" value="BRCT_dom"/>
</dbReference>
<dbReference type="FunFam" id="2.10.110.10:FF:000002">
    <property type="entry name" value="LIM domain and actin-binding 1"/>
    <property type="match status" value="2"/>
</dbReference>
<feature type="compositionally biased region" description="Basic and acidic residues" evidence="18">
    <location>
        <begin position="724"/>
        <end position="739"/>
    </location>
</feature>
<evidence type="ECO:0000259" key="20">
    <source>
        <dbReference type="PROSITE" id="PS50172"/>
    </source>
</evidence>
<dbReference type="Pfam" id="PF00412">
    <property type="entry name" value="LIM"/>
    <property type="match status" value="2"/>
</dbReference>
<dbReference type="Pfam" id="PF14792">
    <property type="entry name" value="DNA_pol_B_palm"/>
    <property type="match status" value="1"/>
</dbReference>
<dbReference type="InterPro" id="IPR001781">
    <property type="entry name" value="Znf_LIM"/>
</dbReference>
<comment type="subcellular location">
    <subcellularLocation>
        <location evidence="2">Nucleus</location>
    </subcellularLocation>
</comment>
<dbReference type="GO" id="GO:0051015">
    <property type="term" value="F:actin filament binding"/>
    <property type="evidence" value="ECO:0007669"/>
    <property type="project" value="UniProtKB-ARBA"/>
</dbReference>
<dbReference type="GO" id="GO:0051017">
    <property type="term" value="P:actin filament bundle assembly"/>
    <property type="evidence" value="ECO:0007669"/>
    <property type="project" value="UniProtKB-ARBA"/>
</dbReference>
<evidence type="ECO:0000256" key="4">
    <source>
        <dbReference type="ARBA" id="ARBA00012417"/>
    </source>
</evidence>
<feature type="compositionally biased region" description="Basic and acidic residues" evidence="18">
    <location>
        <begin position="775"/>
        <end position="785"/>
    </location>
</feature>
<dbReference type="PANTHER" id="PTHR11276:SF41">
    <property type="entry name" value="DNA POLYMERASE LAMBDA"/>
    <property type="match status" value="1"/>
</dbReference>
<evidence type="ECO:0000313" key="21">
    <source>
        <dbReference type="EnsemblPlants" id="ONIVA06G10150.1"/>
    </source>
</evidence>
<dbReference type="InterPro" id="IPR028207">
    <property type="entry name" value="DNA_pol_B_palm_palm"/>
</dbReference>
<organism evidence="21">
    <name type="scientific">Oryza nivara</name>
    <name type="common">Indian wild rice</name>
    <name type="synonym">Oryza sativa f. spontanea</name>
    <dbReference type="NCBI Taxonomy" id="4536"/>
    <lineage>
        <taxon>Eukaryota</taxon>
        <taxon>Viridiplantae</taxon>
        <taxon>Streptophyta</taxon>
        <taxon>Embryophyta</taxon>
        <taxon>Tracheophyta</taxon>
        <taxon>Spermatophyta</taxon>
        <taxon>Magnoliopsida</taxon>
        <taxon>Liliopsida</taxon>
        <taxon>Poales</taxon>
        <taxon>Poaceae</taxon>
        <taxon>BOP clade</taxon>
        <taxon>Oryzoideae</taxon>
        <taxon>Oryzeae</taxon>
        <taxon>Oryzinae</taxon>
        <taxon>Oryza</taxon>
    </lineage>
</organism>
<dbReference type="SMART" id="SM00132">
    <property type="entry name" value="LIM"/>
    <property type="match status" value="2"/>
</dbReference>
<evidence type="ECO:0000256" key="6">
    <source>
        <dbReference type="ARBA" id="ARBA00022679"/>
    </source>
</evidence>
<dbReference type="PROSITE" id="PS00478">
    <property type="entry name" value="LIM_DOMAIN_1"/>
    <property type="match status" value="1"/>
</dbReference>
<evidence type="ECO:0000256" key="18">
    <source>
        <dbReference type="SAM" id="MobiDB-lite"/>
    </source>
</evidence>
<feature type="compositionally biased region" description="Polar residues" evidence="18">
    <location>
        <begin position="1043"/>
        <end position="1062"/>
    </location>
</feature>